<dbReference type="Pfam" id="PF17651">
    <property type="entry name" value="Raco_middle"/>
    <property type="match status" value="1"/>
</dbReference>
<feature type="domain" description="RACo C-terminal" evidence="1">
    <location>
        <begin position="255"/>
        <end position="510"/>
    </location>
</feature>
<dbReference type="InterPro" id="IPR042259">
    <property type="entry name" value="Raco-like_middle_sf"/>
</dbReference>
<dbReference type="EMBL" id="JAPHEG010000003">
    <property type="protein sequence ID" value="MDF2953472.1"/>
    <property type="molecule type" value="Genomic_DNA"/>
</dbReference>
<dbReference type="Pfam" id="PF14574">
    <property type="entry name" value="RACo_C_ter"/>
    <property type="match status" value="1"/>
</dbReference>
<dbReference type="InterPro" id="IPR041414">
    <property type="entry name" value="Raco-like_middle"/>
</dbReference>
<dbReference type="PANTHER" id="PTHR42895">
    <property type="entry name" value="IRON-SULFUR CLUSTER-BINDING PROTEIN-RELATED"/>
    <property type="match status" value="1"/>
</dbReference>
<protein>
    <submittedName>
        <fullName evidence="3">2Fe-2S and 4Fe-4S clusters-containing protein</fullName>
    </submittedName>
</protein>
<organism evidence="3 4">
    <name type="scientific">Candidatus Thermodesulfobacterium syntrophicum</name>
    <dbReference type="NCBI Taxonomy" id="3060442"/>
    <lineage>
        <taxon>Bacteria</taxon>
        <taxon>Pseudomonadati</taxon>
        <taxon>Thermodesulfobacteriota</taxon>
        <taxon>Thermodesulfobacteria</taxon>
        <taxon>Thermodesulfobacteriales</taxon>
        <taxon>Thermodesulfobacteriaceae</taxon>
        <taxon>Thermodesulfobacterium</taxon>
    </lineage>
</organism>
<reference evidence="3" key="1">
    <citation type="submission" date="2022-11" db="EMBL/GenBank/DDBJ databases">
        <title>Candidatus Alkanophaga archaea from heated hydrothermal vent sediment oxidize petroleum alkanes.</title>
        <authorList>
            <person name="Zehnle H."/>
            <person name="Laso-Perez R."/>
            <person name="Lipp J."/>
            <person name="Teske A."/>
            <person name="Wegener G."/>
        </authorList>
    </citation>
    <scope>NUCLEOTIDE SEQUENCE</scope>
    <source>
        <strain evidence="3">MCA70</strain>
    </source>
</reference>
<dbReference type="AlphaFoldDB" id="A0AAE3TEW6"/>
<evidence type="ECO:0000259" key="1">
    <source>
        <dbReference type="Pfam" id="PF14574"/>
    </source>
</evidence>
<dbReference type="PANTHER" id="PTHR42895:SF1">
    <property type="entry name" value="IRON-SULFUR CLUSTER PROTEIN"/>
    <property type="match status" value="1"/>
</dbReference>
<dbReference type="Proteomes" id="UP001144110">
    <property type="component" value="Unassembled WGS sequence"/>
</dbReference>
<sequence length="522" mass="59280">MDCSMCGRCLSEAVQVLKVENLKKYLEKFNFDSQALLKALGKYISEPVRIPLYILKKLPSLLRKKESSFWIVLGKKENEWEILEIFYELPENVLGVAVDLGSTTIAFYVYDFLKNKLIKEFSIANPQVEIGEDILTRLHFARKPENLKYINQITIEAINRELEAIDFKNIYYLSICGNTAMSQFLTNLPVDYLFIEPYTPITNWYGVFEAKDLNLKSHPLAKVFIFPCAGSFLGGDIIAGLYFSEIYKKEDGYYFYIDVGTNAEVILGNKDFLLACSSAAGPALEGGIFDCGIQAERGAIETVEIDISQKKIKYQTIDNGLPTGICGSGVIDLIAQLFLNRLIFFDGKFSPVYFKERFKKIKDELAFIIAFSEDTANKKEIYIKESEIKSFLKSKGAMFTMLYLLCKKTGIEFKDIKNFYIAGSFGNHIKVKSAVMLGMLPEIALERTIGLGNSADKGALKFLKNANFSEIMSIMEKITYLELNVDQEFMKFFPGAQLIPNVDLEMFPLVKKELQKRELCLK</sequence>
<evidence type="ECO:0000259" key="2">
    <source>
        <dbReference type="Pfam" id="PF17651"/>
    </source>
</evidence>
<name>A0AAE3TEW6_9BACT</name>
<accession>A0AAE3TEW6</accession>
<dbReference type="InterPro" id="IPR052911">
    <property type="entry name" value="Corrinoid_activation_enz"/>
</dbReference>
<proteinExistence type="predicted"/>
<evidence type="ECO:0000313" key="3">
    <source>
        <dbReference type="EMBL" id="MDF2953472.1"/>
    </source>
</evidence>
<evidence type="ECO:0000313" key="4">
    <source>
        <dbReference type="Proteomes" id="UP001144110"/>
    </source>
</evidence>
<gene>
    <name evidence="3" type="ORF">OD816_000717</name>
</gene>
<dbReference type="InterPro" id="IPR027980">
    <property type="entry name" value="RACo_C"/>
</dbReference>
<feature type="domain" description="RACo-like middle region" evidence="2">
    <location>
        <begin position="94"/>
        <end position="249"/>
    </location>
</feature>
<dbReference type="Gene3D" id="3.30.420.480">
    <property type="entry name" value="Domain of unknown function (DUF4445)"/>
    <property type="match status" value="1"/>
</dbReference>
<comment type="caution">
    <text evidence="3">The sequence shown here is derived from an EMBL/GenBank/DDBJ whole genome shotgun (WGS) entry which is preliminary data.</text>
</comment>